<accession>A0A4Y2C8E7</accession>
<evidence type="ECO:0000313" key="1">
    <source>
        <dbReference type="EMBL" id="GBM00623.1"/>
    </source>
</evidence>
<name>A0A4Y2C8E7_ARAVE</name>
<keyword evidence="2" id="KW-1185">Reference proteome</keyword>
<dbReference type="AlphaFoldDB" id="A0A4Y2C8E7"/>
<organism evidence="1 2">
    <name type="scientific">Araneus ventricosus</name>
    <name type="common">Orbweaver spider</name>
    <name type="synonym">Epeira ventricosa</name>
    <dbReference type="NCBI Taxonomy" id="182803"/>
    <lineage>
        <taxon>Eukaryota</taxon>
        <taxon>Metazoa</taxon>
        <taxon>Ecdysozoa</taxon>
        <taxon>Arthropoda</taxon>
        <taxon>Chelicerata</taxon>
        <taxon>Arachnida</taxon>
        <taxon>Araneae</taxon>
        <taxon>Araneomorphae</taxon>
        <taxon>Entelegynae</taxon>
        <taxon>Araneoidea</taxon>
        <taxon>Araneidae</taxon>
        <taxon>Araneus</taxon>
    </lineage>
</organism>
<sequence>MLPPLEVITLAVYASVVFQHTPLNVPEVYIASPAQRAAYTTRSVSESTARGELCLRYTTASRMLGPESTFSSSVYVPPAYISRGEYRKVSYRWTLLLAIDDC</sequence>
<protein>
    <submittedName>
        <fullName evidence="1">Uncharacterized protein</fullName>
    </submittedName>
</protein>
<gene>
    <name evidence="1" type="ORF">AVEN_77415_1</name>
</gene>
<dbReference type="Proteomes" id="UP000499080">
    <property type="component" value="Unassembled WGS sequence"/>
</dbReference>
<proteinExistence type="predicted"/>
<dbReference type="EMBL" id="BGPR01000158">
    <property type="protein sequence ID" value="GBM00623.1"/>
    <property type="molecule type" value="Genomic_DNA"/>
</dbReference>
<comment type="caution">
    <text evidence="1">The sequence shown here is derived from an EMBL/GenBank/DDBJ whole genome shotgun (WGS) entry which is preliminary data.</text>
</comment>
<reference evidence="1 2" key="1">
    <citation type="journal article" date="2019" name="Sci. Rep.">
        <title>Orb-weaving spider Araneus ventricosus genome elucidates the spidroin gene catalogue.</title>
        <authorList>
            <person name="Kono N."/>
            <person name="Nakamura H."/>
            <person name="Ohtoshi R."/>
            <person name="Moran D.A.P."/>
            <person name="Shinohara A."/>
            <person name="Yoshida Y."/>
            <person name="Fujiwara M."/>
            <person name="Mori M."/>
            <person name="Tomita M."/>
            <person name="Arakawa K."/>
        </authorList>
    </citation>
    <scope>NUCLEOTIDE SEQUENCE [LARGE SCALE GENOMIC DNA]</scope>
</reference>
<evidence type="ECO:0000313" key="2">
    <source>
        <dbReference type="Proteomes" id="UP000499080"/>
    </source>
</evidence>